<organism evidence="3 4">
    <name type="scientific">Mycobacterium pseudoshottsii</name>
    <dbReference type="NCBI Taxonomy" id="265949"/>
    <lineage>
        <taxon>Bacteria</taxon>
        <taxon>Bacillati</taxon>
        <taxon>Actinomycetota</taxon>
        <taxon>Actinomycetes</taxon>
        <taxon>Mycobacteriales</taxon>
        <taxon>Mycobacteriaceae</taxon>
        <taxon>Mycobacterium</taxon>
        <taxon>Mycobacterium ulcerans group</taxon>
    </lineage>
</organism>
<reference evidence="3" key="1">
    <citation type="submission" date="2022-06" db="EMBL/GenBank/DDBJ databases">
        <title>Complete genome sequence of Mycobacterium pseudoshottsii NJB1907-Z4.</title>
        <authorList>
            <person name="Komine T."/>
            <person name="Fukano H."/>
            <person name="Wada S."/>
        </authorList>
    </citation>
    <scope>NUCLEOTIDE SEQUENCE</scope>
    <source>
        <strain evidence="3">NJB1907-Z4</strain>
    </source>
</reference>
<sequence length="864" mass="86844">MGKNPGVAPLSVDPEALSGAGSAVTAAGDALAAALSSLTTGFSANTGQDTAGEVFGLAYQDAAESLVKAAGAGINALRHNGAKIQLSASNYSAAEAASTLGGGAGVLPAPSEPAQFTAPGAPGTLGSGVLAPALWSVVEAFVGDLWPNGDVAGLHAAAGHWRDFAAALNGVQGALNSPKSVVAGQDIPEGVQIQQVLSAIGSDLAGVGAQCRKLAGALDDFADEVADTQDAIRDLLDRFGSVSGLWNQVVAIFEGDALDEIKEIAEDIRAVLSNLGRQARAQQQLMQQGMQAIDGLVVGMQRYVRGQLTQFLGQDVGNPLATVFDAYTNTQEGVFKAAVGMVEGIEQLNPQRFLIDPQGAAETWKAMTKTGLINHLLNPEEAVAADKEMVKGPLHLEDWRRDRPGLGFGGNLFDVATLFVPGAGGAGAGAKGAAGAARAAEVGGEAADAAAAAGRGGRLAGEVGDLAGAGRTLGDIGKTGRGLTEDLANLGGDLPKADPPVGGRPVALPPPKPAGAPIEPTPRPVESVPPGKPALEAPSGAPGSVVPGRSEPAFGPHDPASAPVAGSHPAATAVTPGERVSPVTPHVGEPARAPGVPVGAAAGPVPAGAHSAPAAIPAAPGAHVMTGAGRPAELSAPHGGVPHGLGDAGPSGGHPHGLPPHGGGPHGPGDASHGARHAEPPRDGTAHGTADGGDAHGDDVSGHGLSAEKRDEIIAMPKGSRPDPSEYLSPEYIQGHLDRFTDGATRFMPESNLDKYGIAQRDGTSFVMPKSEADVMIAGTGGDLRLMEEELGLPEGFLDSNQIVRIDIEDPRQFNLRIPSGNEAGANEQWIPGGRLPTGASEAVVDGGKIPQGDYTVTDVFEEK</sequence>
<gene>
    <name evidence="3" type="ORF">NJB1907Z4_C31220</name>
</gene>
<feature type="region of interest" description="Disordered" evidence="1">
    <location>
        <begin position="624"/>
        <end position="726"/>
    </location>
</feature>
<feature type="compositionally biased region" description="Basic and acidic residues" evidence="1">
    <location>
        <begin position="676"/>
        <end position="685"/>
    </location>
</feature>
<name>A0A9N7LTA0_9MYCO</name>
<dbReference type="Pfam" id="PF25547">
    <property type="entry name" value="WXG100_2"/>
    <property type="match status" value="1"/>
</dbReference>
<feature type="compositionally biased region" description="Pro residues" evidence="1">
    <location>
        <begin position="507"/>
        <end position="523"/>
    </location>
</feature>
<feature type="compositionally biased region" description="Low complexity" evidence="1">
    <location>
        <begin position="587"/>
        <end position="599"/>
    </location>
</feature>
<dbReference type="EMBL" id="AP026367">
    <property type="protein sequence ID" value="BDN82907.1"/>
    <property type="molecule type" value="Genomic_DNA"/>
</dbReference>
<evidence type="ECO:0000313" key="4">
    <source>
        <dbReference type="Proteomes" id="UP001058626"/>
    </source>
</evidence>
<dbReference type="AlphaFoldDB" id="A0A9N7LTA0"/>
<evidence type="ECO:0000259" key="2">
    <source>
        <dbReference type="Pfam" id="PF25547"/>
    </source>
</evidence>
<accession>A0A9N7LTA0</accession>
<dbReference type="InterPro" id="IPR057746">
    <property type="entry name" value="CpnT-like_N"/>
</dbReference>
<feature type="compositionally biased region" description="Basic and acidic residues" evidence="1">
    <location>
        <begin position="693"/>
        <end position="713"/>
    </location>
</feature>
<protein>
    <recommendedName>
        <fullName evidence="2">Outer membrane channel protein CpnT-like N-terminal domain-containing protein</fullName>
    </recommendedName>
</protein>
<proteinExistence type="predicted"/>
<keyword evidence="4" id="KW-1185">Reference proteome</keyword>
<evidence type="ECO:0000313" key="3">
    <source>
        <dbReference type="EMBL" id="BDN82907.1"/>
    </source>
</evidence>
<dbReference type="Proteomes" id="UP001058626">
    <property type="component" value="Chromosome"/>
</dbReference>
<feature type="domain" description="Outer membrane channel protein CpnT-like N-terminal" evidence="2">
    <location>
        <begin position="133"/>
        <end position="233"/>
    </location>
</feature>
<feature type="compositionally biased region" description="Gly residues" evidence="1">
    <location>
        <begin position="641"/>
        <end position="667"/>
    </location>
</feature>
<evidence type="ECO:0000256" key="1">
    <source>
        <dbReference type="SAM" id="MobiDB-lite"/>
    </source>
</evidence>
<feature type="region of interest" description="Disordered" evidence="1">
    <location>
        <begin position="487"/>
        <end position="599"/>
    </location>
</feature>